<dbReference type="PANTHER" id="PTHR34826">
    <property type="entry name" value="UPF0590 PROTEIN C409.17C"/>
    <property type="match status" value="1"/>
</dbReference>
<keyword evidence="3" id="KW-1185">Reference proteome</keyword>
<dbReference type="AlphaFoldDB" id="A0AAD5YFB5"/>
<evidence type="ECO:0000313" key="2">
    <source>
        <dbReference type="EMBL" id="KAJ3485585.1"/>
    </source>
</evidence>
<feature type="domain" description="Domain of unknown function at the cortex 1" evidence="1">
    <location>
        <begin position="3"/>
        <end position="252"/>
    </location>
</feature>
<dbReference type="Pfam" id="PF08588">
    <property type="entry name" value="Duc1"/>
    <property type="match status" value="1"/>
</dbReference>
<dbReference type="PANTHER" id="PTHR34826:SF2">
    <property type="entry name" value="UPF0590 PROTEIN C409.17C"/>
    <property type="match status" value="1"/>
</dbReference>
<gene>
    <name evidence="2" type="ORF">NLI96_g4840</name>
</gene>
<dbReference type="EMBL" id="JANAWD010000148">
    <property type="protein sequence ID" value="KAJ3485585.1"/>
    <property type="molecule type" value="Genomic_DNA"/>
</dbReference>
<proteinExistence type="predicted"/>
<organism evidence="2 3">
    <name type="scientific">Meripilus lineatus</name>
    <dbReference type="NCBI Taxonomy" id="2056292"/>
    <lineage>
        <taxon>Eukaryota</taxon>
        <taxon>Fungi</taxon>
        <taxon>Dikarya</taxon>
        <taxon>Basidiomycota</taxon>
        <taxon>Agaricomycotina</taxon>
        <taxon>Agaricomycetes</taxon>
        <taxon>Polyporales</taxon>
        <taxon>Meripilaceae</taxon>
        <taxon>Meripilus</taxon>
    </lineage>
</organism>
<dbReference type="Proteomes" id="UP001212997">
    <property type="component" value="Unassembled WGS sequence"/>
</dbReference>
<name>A0AAD5YFB5_9APHY</name>
<reference evidence="2" key="1">
    <citation type="submission" date="2022-07" db="EMBL/GenBank/DDBJ databases">
        <title>Genome Sequence of Physisporinus lineatus.</title>
        <authorList>
            <person name="Buettner E."/>
        </authorList>
    </citation>
    <scope>NUCLEOTIDE SEQUENCE</scope>
    <source>
        <strain evidence="2">VT162</strain>
    </source>
</reference>
<comment type="caution">
    <text evidence="2">The sequence shown here is derived from an EMBL/GenBank/DDBJ whole genome shotgun (WGS) entry which is preliminary data.</text>
</comment>
<protein>
    <recommendedName>
        <fullName evidence="1">Domain of unknown function at the cortex 1 domain-containing protein</fullName>
    </recommendedName>
</protein>
<accession>A0AAD5YFB5</accession>
<evidence type="ECO:0000313" key="3">
    <source>
        <dbReference type="Proteomes" id="UP001212997"/>
    </source>
</evidence>
<evidence type="ECO:0000259" key="1">
    <source>
        <dbReference type="Pfam" id="PF08588"/>
    </source>
</evidence>
<dbReference type="InterPro" id="IPR013897">
    <property type="entry name" value="Duc1"/>
</dbReference>
<sequence length="256" mass="28167">MPRLRVLAGSSIEDLKPIEANSDTPLKISSDVFEGQIAVYIKGFADADGKVGTSPYFEQAERASVTWSFQVQGRFLKDVSADDVLFGNVFDRPLQLPFGFSAALAFMQIEDGELHKVSPFPPIKPVGDDTSELRYTATGGGNGNGEVEVVGDLIKEGKTNRRSFFKDVGNRKKITFGPKDLITTDFAYGYLLFSPEGVSLGIPGAISIDMMKYWDGQPVRFVCCERRTDDEGTGEEVDGVPWGQVFWVISIEKVEE</sequence>